<feature type="transmembrane region" description="Helical" evidence="1">
    <location>
        <begin position="244"/>
        <end position="270"/>
    </location>
</feature>
<name>A0A0C3Q8C6_9AGAM</name>
<keyword evidence="1" id="KW-1133">Transmembrane helix</keyword>
<dbReference type="EMBL" id="KN823194">
    <property type="protein sequence ID" value="KIO19969.1"/>
    <property type="molecule type" value="Genomic_DNA"/>
</dbReference>
<proteinExistence type="predicted"/>
<reference evidence="3" key="2">
    <citation type="submission" date="2015-01" db="EMBL/GenBank/DDBJ databases">
        <title>Evolutionary Origins and Diversification of the Mycorrhizal Mutualists.</title>
        <authorList>
            <consortium name="DOE Joint Genome Institute"/>
            <consortium name="Mycorrhizal Genomics Consortium"/>
            <person name="Kohler A."/>
            <person name="Kuo A."/>
            <person name="Nagy L.G."/>
            <person name="Floudas D."/>
            <person name="Copeland A."/>
            <person name="Barry K.W."/>
            <person name="Cichocki N."/>
            <person name="Veneault-Fourrey C."/>
            <person name="LaButti K."/>
            <person name="Lindquist E.A."/>
            <person name="Lipzen A."/>
            <person name="Lundell T."/>
            <person name="Morin E."/>
            <person name="Murat C."/>
            <person name="Riley R."/>
            <person name="Ohm R."/>
            <person name="Sun H."/>
            <person name="Tunlid A."/>
            <person name="Henrissat B."/>
            <person name="Grigoriev I.V."/>
            <person name="Hibbett D.S."/>
            <person name="Martin F."/>
        </authorList>
    </citation>
    <scope>NUCLEOTIDE SEQUENCE [LARGE SCALE GENOMIC DNA]</scope>
    <source>
        <strain evidence="3">MUT 4182</strain>
    </source>
</reference>
<keyword evidence="1" id="KW-0472">Membrane</keyword>
<protein>
    <submittedName>
        <fullName evidence="2">Uncharacterized protein</fullName>
    </submittedName>
</protein>
<evidence type="ECO:0000313" key="3">
    <source>
        <dbReference type="Proteomes" id="UP000054248"/>
    </source>
</evidence>
<gene>
    <name evidence="2" type="ORF">M407DRAFT_11131</name>
</gene>
<accession>A0A0C3Q8C6</accession>
<organism evidence="2 3">
    <name type="scientific">Tulasnella calospora MUT 4182</name>
    <dbReference type="NCBI Taxonomy" id="1051891"/>
    <lineage>
        <taxon>Eukaryota</taxon>
        <taxon>Fungi</taxon>
        <taxon>Dikarya</taxon>
        <taxon>Basidiomycota</taxon>
        <taxon>Agaricomycotina</taxon>
        <taxon>Agaricomycetes</taxon>
        <taxon>Cantharellales</taxon>
        <taxon>Tulasnellaceae</taxon>
        <taxon>Tulasnella</taxon>
    </lineage>
</organism>
<reference evidence="2 3" key="1">
    <citation type="submission" date="2014-04" db="EMBL/GenBank/DDBJ databases">
        <authorList>
            <consortium name="DOE Joint Genome Institute"/>
            <person name="Kuo A."/>
            <person name="Girlanda M."/>
            <person name="Perotto S."/>
            <person name="Kohler A."/>
            <person name="Nagy L.G."/>
            <person name="Floudas D."/>
            <person name="Copeland A."/>
            <person name="Barry K.W."/>
            <person name="Cichocki N."/>
            <person name="Veneault-Fourrey C."/>
            <person name="LaButti K."/>
            <person name="Lindquist E.A."/>
            <person name="Lipzen A."/>
            <person name="Lundell T."/>
            <person name="Morin E."/>
            <person name="Murat C."/>
            <person name="Sun H."/>
            <person name="Tunlid A."/>
            <person name="Henrissat B."/>
            <person name="Grigoriev I.V."/>
            <person name="Hibbett D.S."/>
            <person name="Martin F."/>
            <person name="Nordberg H.P."/>
            <person name="Cantor M.N."/>
            <person name="Hua S.X."/>
        </authorList>
    </citation>
    <scope>NUCLEOTIDE SEQUENCE [LARGE SCALE GENOMIC DNA]</scope>
    <source>
        <strain evidence="2 3">MUT 4182</strain>
    </source>
</reference>
<dbReference type="OrthoDB" id="3327571at2759"/>
<keyword evidence="1" id="KW-0812">Transmembrane</keyword>
<dbReference type="Proteomes" id="UP000054248">
    <property type="component" value="Unassembled WGS sequence"/>
</dbReference>
<evidence type="ECO:0000313" key="2">
    <source>
        <dbReference type="EMBL" id="KIO19969.1"/>
    </source>
</evidence>
<dbReference type="HOGENOM" id="CLU_889010_0_0_1"/>
<dbReference type="AlphaFoldDB" id="A0A0C3Q8C6"/>
<evidence type="ECO:0000256" key="1">
    <source>
        <dbReference type="SAM" id="Phobius"/>
    </source>
</evidence>
<sequence length="335" mass="36267">MSIQTGEDRSTMGLVPFLSTLTILVSNGATAFLVPDLVLSSTIPAPASRRHSAPVLASHWVEPPKGRWSVSYVTSYDEETLYNIAIRRPLNGTAKLVTRTIVTYIDPDDFTSSPLSNGSNAPIKTPVYGTPVGLGPIGFSGLELGPSVERLQPRATLPGTGGFQDSPFTTNQKRACLSKLFGPLLDSDLNNPTATNPDPHPIAPTFGPFTLRRIAEFPVAKLLFSIIEPCVTEGLTSSKIFQEYGILGVLAMVLVIMVTGIIIALLKALVLCSRTQRTINKLVSLYHAALVQVRAWVFGLRLGYEWSILYVFLPFVVSEEQAITNASLSFLSSMT</sequence>
<keyword evidence="3" id="KW-1185">Reference proteome</keyword>